<proteinExistence type="predicted"/>
<keyword evidence="5 6" id="KW-0472">Membrane</keyword>
<keyword evidence="9" id="KW-1185">Reference proteome</keyword>
<protein>
    <recommendedName>
        <fullName evidence="7">Type II secretion system protein GspF domain-containing protein</fullName>
    </recommendedName>
</protein>
<dbReference type="Proteomes" id="UP000838748">
    <property type="component" value="Unassembled WGS sequence"/>
</dbReference>
<feature type="transmembrane region" description="Helical" evidence="6">
    <location>
        <begin position="268"/>
        <end position="288"/>
    </location>
</feature>
<evidence type="ECO:0000256" key="6">
    <source>
        <dbReference type="SAM" id="Phobius"/>
    </source>
</evidence>
<dbReference type="PANTHER" id="PTHR35007">
    <property type="entry name" value="INTEGRAL MEMBRANE PROTEIN-RELATED"/>
    <property type="match status" value="1"/>
</dbReference>
<dbReference type="Pfam" id="PF00482">
    <property type="entry name" value="T2SSF"/>
    <property type="match status" value="1"/>
</dbReference>
<dbReference type="PANTHER" id="PTHR35007:SF2">
    <property type="entry name" value="PILUS ASSEMBLE PROTEIN"/>
    <property type="match status" value="1"/>
</dbReference>
<evidence type="ECO:0000256" key="5">
    <source>
        <dbReference type="ARBA" id="ARBA00023136"/>
    </source>
</evidence>
<keyword evidence="2" id="KW-1003">Cell membrane</keyword>
<sequence length="292" mass="32881">MMNNQITLFLALAVLFFGIVAIFVVISSRFKRKKALRKYASKELGDSTASSDGVEKFEQYIPKVLSANTADIDDMFKSAGYYEFKFASLYMPAKYIAAAIGAGLIFFLSPADWTRIVVLLFCGIWLCVCISVPDMVLAEKKRKLKKRVSAQLPYLLDLLAMCVKTGMTIESSLFYLSEEMKGFDKHIAHTLNQTNARSRIVGLDVALDELYQRVPTNAMRSFVMTLKQSLHYGSSIYEVLTTLAADIREITLLETEERMGKLASKISVPMILFHMFPIVPLVIGPPIMRYFS</sequence>
<feature type="transmembrane region" description="Helical" evidence="6">
    <location>
        <begin position="116"/>
        <end position="137"/>
    </location>
</feature>
<name>A0ABM9A0X5_9VIBR</name>
<evidence type="ECO:0000256" key="1">
    <source>
        <dbReference type="ARBA" id="ARBA00004651"/>
    </source>
</evidence>
<feature type="domain" description="Type II secretion system protein GspF" evidence="7">
    <location>
        <begin position="156"/>
        <end position="282"/>
    </location>
</feature>
<dbReference type="RefSeq" id="WP_237360266.1">
    <property type="nucleotide sequence ID" value="NZ_CAKLDM010000001.1"/>
</dbReference>
<comment type="caution">
    <text evidence="8">The sequence shown here is derived from an EMBL/GenBank/DDBJ whole genome shotgun (WGS) entry which is preliminary data.</text>
</comment>
<evidence type="ECO:0000256" key="2">
    <source>
        <dbReference type="ARBA" id="ARBA00022475"/>
    </source>
</evidence>
<evidence type="ECO:0000256" key="4">
    <source>
        <dbReference type="ARBA" id="ARBA00022989"/>
    </source>
</evidence>
<keyword evidence="3 6" id="KW-0812">Transmembrane</keyword>
<feature type="transmembrane region" description="Helical" evidence="6">
    <location>
        <begin position="6"/>
        <end position="28"/>
    </location>
</feature>
<evidence type="ECO:0000313" key="9">
    <source>
        <dbReference type="Proteomes" id="UP000838748"/>
    </source>
</evidence>
<evidence type="ECO:0000313" key="8">
    <source>
        <dbReference type="EMBL" id="CAH0537054.1"/>
    </source>
</evidence>
<accession>A0ABM9A0X5</accession>
<comment type="subcellular location">
    <subcellularLocation>
        <location evidence="1">Cell membrane</location>
        <topology evidence="1">Multi-pass membrane protein</topology>
    </subcellularLocation>
</comment>
<organism evidence="8 9">
    <name type="scientific">Vibrio marisflavi CECT 7928</name>
    <dbReference type="NCBI Taxonomy" id="634439"/>
    <lineage>
        <taxon>Bacteria</taxon>
        <taxon>Pseudomonadati</taxon>
        <taxon>Pseudomonadota</taxon>
        <taxon>Gammaproteobacteria</taxon>
        <taxon>Vibrionales</taxon>
        <taxon>Vibrionaceae</taxon>
        <taxon>Vibrio</taxon>
    </lineage>
</organism>
<dbReference type="InterPro" id="IPR018076">
    <property type="entry name" value="T2SS_GspF_dom"/>
</dbReference>
<evidence type="ECO:0000259" key="7">
    <source>
        <dbReference type="Pfam" id="PF00482"/>
    </source>
</evidence>
<keyword evidence="4 6" id="KW-1133">Transmembrane helix</keyword>
<evidence type="ECO:0000256" key="3">
    <source>
        <dbReference type="ARBA" id="ARBA00022692"/>
    </source>
</evidence>
<dbReference type="EMBL" id="CAKLDM010000001">
    <property type="protein sequence ID" value="CAH0537054.1"/>
    <property type="molecule type" value="Genomic_DNA"/>
</dbReference>
<gene>
    <name evidence="8" type="ORF">VMF7928_00890</name>
</gene>
<feature type="transmembrane region" description="Helical" evidence="6">
    <location>
        <begin position="93"/>
        <end position="110"/>
    </location>
</feature>
<reference evidence="8" key="1">
    <citation type="submission" date="2021-11" db="EMBL/GenBank/DDBJ databases">
        <authorList>
            <person name="Rodrigo-Torres L."/>
            <person name="Arahal R. D."/>
            <person name="Lucena T."/>
        </authorList>
    </citation>
    <scope>NUCLEOTIDE SEQUENCE</scope>
    <source>
        <strain evidence="8">CECT 7928</strain>
    </source>
</reference>